<dbReference type="GO" id="GO:0042597">
    <property type="term" value="C:periplasmic space"/>
    <property type="evidence" value="ECO:0007669"/>
    <property type="project" value="UniProtKB-SubCell"/>
</dbReference>
<dbReference type="InterPro" id="IPR001188">
    <property type="entry name" value="Sperm_putr-bd"/>
</dbReference>
<keyword evidence="2" id="KW-0813">Transport</keyword>
<dbReference type="AlphaFoldDB" id="A0A6H0ZG81"/>
<dbReference type="SUPFAM" id="SSF53850">
    <property type="entry name" value="Periplasmic binding protein-like II"/>
    <property type="match status" value="1"/>
</dbReference>
<accession>A0A6H0ZG81</accession>
<organism evidence="5 6">
    <name type="scientific">Agrobacterium pusense</name>
    <dbReference type="NCBI Taxonomy" id="648995"/>
    <lineage>
        <taxon>Bacteria</taxon>
        <taxon>Pseudomonadati</taxon>
        <taxon>Pseudomonadota</taxon>
        <taxon>Alphaproteobacteria</taxon>
        <taxon>Hyphomicrobiales</taxon>
        <taxon>Rhizobiaceae</taxon>
        <taxon>Rhizobium/Agrobacterium group</taxon>
        <taxon>Agrobacterium</taxon>
    </lineage>
</organism>
<gene>
    <name evidence="5" type="ORF">FOB41_01380</name>
</gene>
<evidence type="ECO:0000256" key="3">
    <source>
        <dbReference type="ARBA" id="ARBA00022729"/>
    </source>
</evidence>
<dbReference type="Pfam" id="PF13416">
    <property type="entry name" value="SBP_bac_8"/>
    <property type="match status" value="1"/>
</dbReference>
<sequence>MHPDDKIQNEFLPARTIDLMNETVLGRRGFLMGAAAATAGLALGAWAPPARAAVGGNLEVMAWEGFTMEPETAEWRKANNVTMRAAIMSTQDDVTAKVVGSNAVRLDVAEYSNGYNAIYDELGVLTELDVSKIPNYKKEDIYPPFFEGDMWHWDDKTWAIPWVWGLDTIVVNPALVGFEVKSYEDLLRPELTGKVAFLDNPLTVWPQIAKVTGYAEKFPNLTKEELADCFDKLKPYRDQTKVFASSNGDVISLFASGEIAACFCVWSAVPLETAKQNVKTVAIYPKEGGAIWADAWFIPKTSENIDTAYAFIDQALVPEVQASVCKTAVCSTVSKKAPAVMDEATRALFDYDNFDEQFKAMKIYGQPPRTSTEFATYDDWLQVWADFRAGF</sequence>
<dbReference type="InterPro" id="IPR006311">
    <property type="entry name" value="TAT_signal"/>
</dbReference>
<dbReference type="RefSeq" id="WP_136883800.1">
    <property type="nucleotide sequence ID" value="NZ_CP050896.1"/>
</dbReference>
<keyword evidence="4" id="KW-0574">Periplasm</keyword>
<comment type="subcellular location">
    <subcellularLocation>
        <location evidence="1">Periplasm</location>
    </subcellularLocation>
</comment>
<proteinExistence type="predicted"/>
<protein>
    <submittedName>
        <fullName evidence="5">Extracellular solute-binding protein</fullName>
    </submittedName>
</protein>
<evidence type="ECO:0000313" key="6">
    <source>
        <dbReference type="Proteomes" id="UP000500870"/>
    </source>
</evidence>
<dbReference type="EMBL" id="CP050896">
    <property type="protein sequence ID" value="QIX19846.1"/>
    <property type="molecule type" value="Genomic_DNA"/>
</dbReference>
<evidence type="ECO:0000256" key="1">
    <source>
        <dbReference type="ARBA" id="ARBA00004418"/>
    </source>
</evidence>
<reference evidence="5 6" key="1">
    <citation type="submission" date="2020-04" db="EMBL/GenBank/DDBJ databases">
        <title>FDA dAtabase for Regulatory Grade micrObial Sequences (FDA-ARGOS): Supporting development and validation of Infectious Disease Dx tests.</title>
        <authorList>
            <person name="Sciortino C."/>
            <person name="Tallon L."/>
            <person name="Sadzewicz L."/>
            <person name="Vavikolanu K."/>
            <person name="Mehta A."/>
            <person name="Aluvathingal J."/>
            <person name="Nadendla S."/>
            <person name="Nandy P."/>
            <person name="Geyer C."/>
            <person name="Yan Y."/>
            <person name="Sichtig H."/>
        </authorList>
    </citation>
    <scope>NUCLEOTIDE SEQUENCE [LARGE SCALE GENOMIC DNA]</scope>
    <source>
        <strain evidence="5 6">FDAARGOS_633</strain>
    </source>
</reference>
<dbReference type="Gene3D" id="3.40.190.10">
    <property type="entry name" value="Periplasmic binding protein-like II"/>
    <property type="match status" value="2"/>
</dbReference>
<dbReference type="GO" id="GO:0019808">
    <property type="term" value="F:polyamine binding"/>
    <property type="evidence" value="ECO:0007669"/>
    <property type="project" value="InterPro"/>
</dbReference>
<evidence type="ECO:0000313" key="5">
    <source>
        <dbReference type="EMBL" id="QIX19846.1"/>
    </source>
</evidence>
<dbReference type="PANTHER" id="PTHR30222:SF17">
    <property type="entry name" value="SPERMIDINE_PUTRESCINE-BINDING PERIPLASMIC PROTEIN"/>
    <property type="match status" value="1"/>
</dbReference>
<dbReference type="InterPro" id="IPR006059">
    <property type="entry name" value="SBP"/>
</dbReference>
<dbReference type="PRINTS" id="PR00909">
    <property type="entry name" value="SPERMDNBNDNG"/>
</dbReference>
<evidence type="ECO:0000256" key="2">
    <source>
        <dbReference type="ARBA" id="ARBA00022448"/>
    </source>
</evidence>
<dbReference type="GO" id="GO:0015846">
    <property type="term" value="P:polyamine transport"/>
    <property type="evidence" value="ECO:0007669"/>
    <property type="project" value="InterPro"/>
</dbReference>
<keyword evidence="3" id="KW-0732">Signal</keyword>
<dbReference type="PANTHER" id="PTHR30222">
    <property type="entry name" value="SPERMIDINE/PUTRESCINE-BINDING PERIPLASMIC PROTEIN"/>
    <property type="match status" value="1"/>
</dbReference>
<dbReference type="Proteomes" id="UP000500870">
    <property type="component" value="Chromosome 2"/>
</dbReference>
<evidence type="ECO:0000256" key="4">
    <source>
        <dbReference type="ARBA" id="ARBA00022764"/>
    </source>
</evidence>
<name>A0A6H0ZG81_9HYPH</name>
<dbReference type="PROSITE" id="PS51318">
    <property type="entry name" value="TAT"/>
    <property type="match status" value="1"/>
</dbReference>